<dbReference type="PIRSF" id="PIRSF000336">
    <property type="entry name" value="TH"/>
    <property type="match status" value="1"/>
</dbReference>
<dbReference type="InParanoid" id="A0A2P6NM55"/>
<dbReference type="InterPro" id="IPR041912">
    <property type="entry name" value="Euk_PheOH_cat"/>
</dbReference>
<organism evidence="15 16">
    <name type="scientific">Planoprotostelium fungivorum</name>
    <dbReference type="NCBI Taxonomy" id="1890364"/>
    <lineage>
        <taxon>Eukaryota</taxon>
        <taxon>Amoebozoa</taxon>
        <taxon>Evosea</taxon>
        <taxon>Variosea</taxon>
        <taxon>Cavosteliida</taxon>
        <taxon>Cavosteliaceae</taxon>
        <taxon>Planoprotostelium</taxon>
    </lineage>
</organism>
<evidence type="ECO:0000256" key="9">
    <source>
        <dbReference type="ARBA" id="ARBA00023232"/>
    </source>
</evidence>
<evidence type="ECO:0000256" key="12">
    <source>
        <dbReference type="PIRSR" id="PIRSR601273-2"/>
    </source>
</evidence>
<dbReference type="PANTHER" id="PTHR11473:SF24">
    <property type="entry name" value="PHENYLALANINE-4-HYDROXYLASE"/>
    <property type="match status" value="1"/>
</dbReference>
<dbReference type="GO" id="GO:0004505">
    <property type="term" value="F:phenylalanine 4-monooxygenase activity"/>
    <property type="evidence" value="ECO:0007669"/>
    <property type="project" value="UniProtKB-EC"/>
</dbReference>
<dbReference type="Proteomes" id="UP000241769">
    <property type="component" value="Unassembled WGS sequence"/>
</dbReference>
<protein>
    <recommendedName>
        <fullName evidence="4">phenylalanine 4-monooxygenase</fullName>
        <ecNumber evidence="4">1.14.16.1</ecNumber>
    </recommendedName>
    <alternativeName>
        <fullName evidence="10">Phe-4-monooxygenase</fullName>
    </alternativeName>
</protein>
<dbReference type="FunCoup" id="A0A2P6NM55">
    <property type="interactions" value="44"/>
</dbReference>
<dbReference type="SUPFAM" id="SSF55021">
    <property type="entry name" value="ACT-like"/>
    <property type="match status" value="1"/>
</dbReference>
<dbReference type="OrthoDB" id="983542at2759"/>
<feature type="domain" description="ACT" evidence="14">
    <location>
        <begin position="130"/>
        <end position="207"/>
    </location>
</feature>
<dbReference type="EC" id="1.14.16.1" evidence="4"/>
<evidence type="ECO:0000256" key="10">
    <source>
        <dbReference type="ARBA" id="ARBA00029922"/>
    </source>
</evidence>
<dbReference type="Gene3D" id="1.10.800.10">
    <property type="entry name" value="Aromatic amino acid hydroxylase"/>
    <property type="match status" value="1"/>
</dbReference>
<evidence type="ECO:0000256" key="7">
    <source>
        <dbReference type="ARBA" id="ARBA00023004"/>
    </source>
</evidence>
<proteinExistence type="inferred from homology"/>
<evidence type="ECO:0000259" key="13">
    <source>
        <dbReference type="PROSITE" id="PS51410"/>
    </source>
</evidence>
<evidence type="ECO:0000256" key="4">
    <source>
        <dbReference type="ARBA" id="ARBA00011995"/>
    </source>
</evidence>
<dbReference type="InterPro" id="IPR002912">
    <property type="entry name" value="ACT_dom"/>
</dbReference>
<gene>
    <name evidence="15" type="ORF">PROFUN_07229</name>
</gene>
<dbReference type="PRINTS" id="PR00372">
    <property type="entry name" value="FYWHYDRXLASE"/>
</dbReference>
<dbReference type="InterPro" id="IPR019774">
    <property type="entry name" value="Aromatic-AA_hydroxylase_C"/>
</dbReference>
<comment type="pathway">
    <text evidence="2">Amino-acid degradation; L-phenylalanine degradation; acetoacetate and fumarate from L-phenylalanine: step 1/6.</text>
</comment>
<name>A0A2P6NM55_9EUKA</name>
<evidence type="ECO:0000256" key="5">
    <source>
        <dbReference type="ARBA" id="ARBA00022723"/>
    </source>
</evidence>
<keyword evidence="5 11" id="KW-0479">Metal-binding</keyword>
<dbReference type="PROSITE" id="PS00367">
    <property type="entry name" value="BH4_AAA_HYDROXYL_1"/>
    <property type="match status" value="1"/>
</dbReference>
<dbReference type="AlphaFoldDB" id="A0A2P6NM55"/>
<dbReference type="Pfam" id="PF00351">
    <property type="entry name" value="Biopterin_H"/>
    <property type="match status" value="1"/>
</dbReference>
<dbReference type="SUPFAM" id="SSF56534">
    <property type="entry name" value="Aromatic aminoacid monoxygenases, catalytic and oligomerization domains"/>
    <property type="match status" value="1"/>
</dbReference>
<feature type="binding site" evidence="11">
    <location>
        <position position="435"/>
    </location>
    <ligand>
        <name>Fe cation</name>
        <dbReference type="ChEBI" id="CHEBI:24875"/>
    </ligand>
</feature>
<sequence length="561" mass="63320">MNASIPWHTKMKGSLWTVGCEVTTILKLFWSHPRAEPAAAENRDDILLKETLPVYSERNILSISDFIKFPEEHSNTRSNTYRQRFQLNHQISTRKMSTAVAVTHSGLGSGVSQNYNEINHKVVSSTNRVSLMFSIANRIGSLSQVLDVMKDYKINLGRIESRPSRSKSTNYDFFVDIDDASEKVIGQVIDRLNELGIATLGDTPMISQTLTSNTTTGGHMQQVPWFPRKLSDLDMFTSKTMEYGTDLDADHPGFTDPEYRKRRIAITTNALKYKHGDRIPYVQYTAEENATWGVVYKKLTSLYPSHACKQQNYVLPLLEQNCGYGPDAIPQLEDVSRYLQECTGWRLRPVSGLMSSRDFLNGLAFRTFHSTQYIRHGSKPLYTPEPDCCHELLGHVPLYADPDFAEFSQEIGLASLGASDEDIEKLATVYWFTVEFGVCKEGDDVKAYGAGLLSSFGELEYSLGGNDQKPKYLPFSPEKAATTKYPVTSFQPTYFVAESFQDAKEKVIDFAAQLNRPFSVRYNAYTQSVEVLDNKQKLSRFVKEIHSQIATLNAAIEKLPI</sequence>
<evidence type="ECO:0000256" key="11">
    <source>
        <dbReference type="PIRSR" id="PIRSR000336-1"/>
    </source>
</evidence>
<dbReference type="PROSITE" id="PS51671">
    <property type="entry name" value="ACT"/>
    <property type="match status" value="1"/>
</dbReference>
<dbReference type="CDD" id="cd03347">
    <property type="entry name" value="eu_PheOH"/>
    <property type="match status" value="1"/>
</dbReference>
<dbReference type="InterPro" id="IPR045865">
    <property type="entry name" value="ACT-like_dom_sf"/>
</dbReference>
<dbReference type="Pfam" id="PF01842">
    <property type="entry name" value="ACT"/>
    <property type="match status" value="1"/>
</dbReference>
<reference evidence="15 16" key="1">
    <citation type="journal article" date="2018" name="Genome Biol. Evol.">
        <title>Multiple Roots of Fruiting Body Formation in Amoebozoa.</title>
        <authorList>
            <person name="Hillmann F."/>
            <person name="Forbes G."/>
            <person name="Novohradska S."/>
            <person name="Ferling I."/>
            <person name="Riege K."/>
            <person name="Groth M."/>
            <person name="Westermann M."/>
            <person name="Marz M."/>
            <person name="Spaller T."/>
            <person name="Winckler T."/>
            <person name="Schaap P."/>
            <person name="Glockner G."/>
        </authorList>
    </citation>
    <scope>NUCLEOTIDE SEQUENCE [LARGE SCALE GENOMIC DNA]</scope>
    <source>
        <strain evidence="15 16">Jena</strain>
    </source>
</reference>
<dbReference type="CDD" id="cd04880">
    <property type="entry name" value="ACT_AAAH-PDT-like"/>
    <property type="match status" value="1"/>
</dbReference>
<evidence type="ECO:0000256" key="6">
    <source>
        <dbReference type="ARBA" id="ARBA00023002"/>
    </source>
</evidence>
<dbReference type="GO" id="GO:0006559">
    <property type="term" value="P:L-phenylalanine catabolic process"/>
    <property type="evidence" value="ECO:0007669"/>
    <property type="project" value="UniProtKB-UniPathway"/>
</dbReference>
<dbReference type="InterPro" id="IPR018301">
    <property type="entry name" value="ArAA_hydroxylase_Fe/CU_BS"/>
</dbReference>
<dbReference type="GO" id="GO:0005506">
    <property type="term" value="F:iron ion binding"/>
    <property type="evidence" value="ECO:0007669"/>
    <property type="project" value="InterPro"/>
</dbReference>
<keyword evidence="7 11" id="KW-0408">Iron</keyword>
<keyword evidence="9" id="KW-0585">Phenylalanine catabolism</keyword>
<evidence type="ECO:0000313" key="15">
    <source>
        <dbReference type="EMBL" id="PRP85045.1"/>
    </source>
</evidence>
<feature type="binding site" evidence="11">
    <location>
        <position position="395"/>
    </location>
    <ligand>
        <name>Fe cation</name>
        <dbReference type="ChEBI" id="CHEBI:24875"/>
    </ligand>
</feature>
<feature type="binding site" evidence="11">
    <location>
        <position position="390"/>
    </location>
    <ligand>
        <name>Fe cation</name>
        <dbReference type="ChEBI" id="CHEBI:24875"/>
    </ligand>
</feature>
<dbReference type="EMBL" id="MDYQ01000051">
    <property type="protein sequence ID" value="PRP85045.1"/>
    <property type="molecule type" value="Genomic_DNA"/>
</dbReference>
<evidence type="ECO:0000259" key="14">
    <source>
        <dbReference type="PROSITE" id="PS51671"/>
    </source>
</evidence>
<comment type="caution">
    <text evidence="15">The sequence shown here is derived from an EMBL/GenBank/DDBJ whole genome shotgun (WGS) entry which is preliminary data.</text>
</comment>
<comment type="similarity">
    <text evidence="3">Belongs to the biopterin-dependent aromatic amino acid hydroxylase family.</text>
</comment>
<evidence type="ECO:0000256" key="3">
    <source>
        <dbReference type="ARBA" id="ARBA00009712"/>
    </source>
</evidence>
<dbReference type="FunFam" id="1.10.800.10:FF:000004">
    <property type="entry name" value="Tyrosine 3-monooxygenase"/>
    <property type="match status" value="1"/>
</dbReference>
<accession>A0A2P6NM55</accession>
<evidence type="ECO:0000256" key="2">
    <source>
        <dbReference type="ARBA" id="ARBA00005088"/>
    </source>
</evidence>
<dbReference type="PROSITE" id="PS51410">
    <property type="entry name" value="BH4_AAA_HYDROXYL_2"/>
    <property type="match status" value="1"/>
</dbReference>
<dbReference type="STRING" id="1890364.A0A2P6NM55"/>
<dbReference type="PANTHER" id="PTHR11473">
    <property type="entry name" value="AROMATIC AMINO ACID HYDROXYLASE"/>
    <property type="match status" value="1"/>
</dbReference>
<dbReference type="InterPro" id="IPR036329">
    <property type="entry name" value="Aro-AA_hydroxylase_C_sf"/>
</dbReference>
<keyword evidence="6" id="KW-0560">Oxidoreductase</keyword>
<feature type="domain" description="Biopterin-dependent aromatic amino acid hydroxylase family profile" evidence="13">
    <location>
        <begin position="211"/>
        <end position="560"/>
    </location>
</feature>
<evidence type="ECO:0000256" key="1">
    <source>
        <dbReference type="ARBA" id="ARBA00001954"/>
    </source>
</evidence>
<dbReference type="UniPathway" id="UPA00139">
    <property type="reaction ID" value="UER00337"/>
</dbReference>
<evidence type="ECO:0000256" key="8">
    <source>
        <dbReference type="ARBA" id="ARBA00023033"/>
    </source>
</evidence>
<keyword evidence="8" id="KW-0503">Monooxygenase</keyword>
<dbReference type="InterPro" id="IPR001273">
    <property type="entry name" value="ArAA_hydroxylase"/>
</dbReference>
<dbReference type="InterPro" id="IPR036951">
    <property type="entry name" value="ArAA_hydroxylase_sf"/>
</dbReference>
<keyword evidence="16" id="KW-1185">Reference proteome</keyword>
<dbReference type="InterPro" id="IPR019773">
    <property type="entry name" value="Tyrosine_3-monooxygenase-like"/>
</dbReference>
<evidence type="ECO:0000313" key="16">
    <source>
        <dbReference type="Proteomes" id="UP000241769"/>
    </source>
</evidence>
<comment type="cofactor">
    <cofactor evidence="1 12">
        <name>Fe(2+)</name>
        <dbReference type="ChEBI" id="CHEBI:29033"/>
    </cofactor>
</comment>